<sequence>MCLAKNNKQFPGLIYLFSQTATGQNTERASIFFSRSCLLLFQPVLGTGHKYYLQFTTEDYKTRENVGTCLAIVFYLKRKPTPTVNIKCTYTKDQKEVQEDDHRFYQKIRQHTKPIIGSYIPDSYGNIEPAFESAWALAVVGSSYIMWEKSTENLGYFMAQVKHVKQWISKDDSIDFDYAVLLHEIPTQEMILCHMRVIWIPNHPLKVKYFCSSENQSAESEDVSGMESGSADGILNERAANF</sequence>
<dbReference type="Ensembl" id="ENSCPRT00005013465.1">
    <property type="protein sequence ID" value="ENSCPRP00005011415.1"/>
    <property type="gene ID" value="ENSCPRG00005008125.1"/>
</dbReference>
<evidence type="ECO:0000259" key="5">
    <source>
        <dbReference type="PROSITE" id="PS52033"/>
    </source>
</evidence>
<comment type="similarity">
    <text evidence="1 4">Belongs to the protease inhibitor I47 (latexin) family.</text>
</comment>
<dbReference type="KEGG" id="cpoo:109308383"/>
<dbReference type="PANTHER" id="PTHR28591">
    <property type="entry name" value="LATEXIN"/>
    <property type="match status" value="1"/>
</dbReference>
<dbReference type="OrthoDB" id="9254763at2759"/>
<evidence type="ECO:0000256" key="3">
    <source>
        <dbReference type="ARBA" id="ARBA00022737"/>
    </source>
</evidence>
<organism evidence="6 7">
    <name type="scientific">Crocodylus porosus</name>
    <name type="common">Saltwater crocodile</name>
    <name type="synonym">Estuarine crocodile</name>
    <dbReference type="NCBI Taxonomy" id="8502"/>
    <lineage>
        <taxon>Eukaryota</taxon>
        <taxon>Metazoa</taxon>
        <taxon>Chordata</taxon>
        <taxon>Craniata</taxon>
        <taxon>Vertebrata</taxon>
        <taxon>Euteleostomi</taxon>
        <taxon>Archelosauria</taxon>
        <taxon>Archosauria</taxon>
        <taxon>Crocodylia</taxon>
        <taxon>Longirostres</taxon>
        <taxon>Crocodylidae</taxon>
        <taxon>Crocodylus</taxon>
    </lineage>
</organism>
<accession>A0A7M4FW35</accession>
<dbReference type="GO" id="GO:0008191">
    <property type="term" value="F:metalloendopeptidase inhibitor activity"/>
    <property type="evidence" value="ECO:0007669"/>
    <property type="project" value="UniProtKB-UniRule"/>
</dbReference>
<feature type="domain" description="Cystatin LXN-type" evidence="5">
    <location>
        <begin position="1"/>
        <end position="96"/>
    </location>
</feature>
<dbReference type="GeneTree" id="ENSGT00530000063813"/>
<dbReference type="Gene3D" id="3.10.450.10">
    <property type="match status" value="2"/>
</dbReference>
<dbReference type="RefSeq" id="XP_019388203.1">
    <property type="nucleotide sequence ID" value="XM_019532658.1"/>
</dbReference>
<proteinExistence type="inferred from homology"/>
<feature type="domain" description="Cystatin LXN-type" evidence="5">
    <location>
        <begin position="116"/>
        <end position="219"/>
    </location>
</feature>
<gene>
    <name evidence="6" type="primary">RARRES1</name>
</gene>
<keyword evidence="7" id="KW-1185">Reference proteome</keyword>
<evidence type="ECO:0000256" key="4">
    <source>
        <dbReference type="PROSITE-ProRule" id="PRU01377"/>
    </source>
</evidence>
<dbReference type="GeneID" id="109308383"/>
<keyword evidence="3" id="KW-0677">Repeat</keyword>
<dbReference type="OMA" id="WIRKDDF"/>
<evidence type="ECO:0000256" key="2">
    <source>
        <dbReference type="ARBA" id="ARBA00022690"/>
    </source>
</evidence>
<reference evidence="6" key="1">
    <citation type="submission" date="2025-08" db="UniProtKB">
        <authorList>
            <consortium name="Ensembl"/>
        </authorList>
    </citation>
    <scope>IDENTIFICATION</scope>
</reference>
<dbReference type="GO" id="GO:0005615">
    <property type="term" value="C:extracellular space"/>
    <property type="evidence" value="ECO:0007669"/>
    <property type="project" value="TreeGrafter"/>
</dbReference>
<dbReference type="InterPro" id="IPR009684">
    <property type="entry name" value="Latexin"/>
</dbReference>
<protein>
    <submittedName>
        <fullName evidence="6">Retinoic acid receptor responder 1</fullName>
    </submittedName>
</protein>
<dbReference type="InterPro" id="IPR046350">
    <property type="entry name" value="Cystatin_sf"/>
</dbReference>
<dbReference type="AlphaFoldDB" id="A0A7M4FW35"/>
<dbReference type="CTD" id="5918"/>
<evidence type="ECO:0000256" key="1">
    <source>
        <dbReference type="ARBA" id="ARBA00010083"/>
    </source>
</evidence>
<evidence type="ECO:0000313" key="6">
    <source>
        <dbReference type="Ensembl" id="ENSCPRP00005011415.1"/>
    </source>
</evidence>
<dbReference type="InterPro" id="IPR049897">
    <property type="entry name" value="CYSTATIN_LXN"/>
</dbReference>
<dbReference type="PROSITE" id="PS52033">
    <property type="entry name" value="CYSTATIN_LXN"/>
    <property type="match status" value="2"/>
</dbReference>
<dbReference type="PANTHER" id="PTHR28591:SF2">
    <property type="entry name" value="RETINOIC ACID RECEPTOR RESPONDER PROTEIN 1"/>
    <property type="match status" value="1"/>
</dbReference>
<dbReference type="Pfam" id="PF06907">
    <property type="entry name" value="LXN"/>
    <property type="match status" value="1"/>
</dbReference>
<name>A0A7M4FW35_CROPO</name>
<reference evidence="6" key="2">
    <citation type="submission" date="2025-09" db="UniProtKB">
        <authorList>
            <consortium name="Ensembl"/>
        </authorList>
    </citation>
    <scope>IDENTIFICATION</scope>
</reference>
<evidence type="ECO:0000313" key="7">
    <source>
        <dbReference type="Proteomes" id="UP000594220"/>
    </source>
</evidence>
<dbReference type="SUPFAM" id="SSF54403">
    <property type="entry name" value="Cystatin/monellin"/>
    <property type="match status" value="2"/>
</dbReference>
<dbReference type="Proteomes" id="UP000594220">
    <property type="component" value="Unplaced"/>
</dbReference>
<keyword evidence="2 4" id="KW-0646">Protease inhibitor</keyword>